<protein>
    <submittedName>
        <fullName evidence="5">T9SS type A sorting domain-containing protein</fullName>
    </submittedName>
</protein>
<comment type="caution">
    <text evidence="5">The sequence shown here is derived from an EMBL/GenBank/DDBJ whole genome shotgun (WGS) entry which is preliminary data.</text>
</comment>
<dbReference type="InterPro" id="IPR026444">
    <property type="entry name" value="Secre_tail"/>
</dbReference>
<dbReference type="NCBIfam" id="TIGR04183">
    <property type="entry name" value="Por_Secre_tail"/>
    <property type="match status" value="1"/>
</dbReference>
<dbReference type="InterPro" id="IPR006047">
    <property type="entry name" value="GH13_cat_dom"/>
</dbReference>
<keyword evidence="6" id="KW-1185">Reference proteome</keyword>
<dbReference type="Gene3D" id="2.60.40.10">
    <property type="entry name" value="Immunoglobulins"/>
    <property type="match status" value="2"/>
</dbReference>
<dbReference type="Pfam" id="PF00128">
    <property type="entry name" value="Alpha-amylase"/>
    <property type="match status" value="1"/>
</dbReference>
<dbReference type="SMART" id="SM00642">
    <property type="entry name" value="Aamy"/>
    <property type="match status" value="1"/>
</dbReference>
<organism evidence="5 6">
    <name type="scientific">Flavobacterium celericrescens</name>
    <dbReference type="NCBI Taxonomy" id="2709780"/>
    <lineage>
        <taxon>Bacteria</taxon>
        <taxon>Pseudomonadati</taxon>
        <taxon>Bacteroidota</taxon>
        <taxon>Flavobacteriia</taxon>
        <taxon>Flavobacteriales</taxon>
        <taxon>Flavobacteriaceae</taxon>
        <taxon>Flavobacterium</taxon>
    </lineage>
</organism>
<dbReference type="CDD" id="cd11350">
    <property type="entry name" value="AmyAc_4"/>
    <property type="match status" value="1"/>
</dbReference>
<dbReference type="RefSeq" id="WP_166236910.1">
    <property type="nucleotide sequence ID" value="NZ_JAAJBV010000006.1"/>
</dbReference>
<dbReference type="SUPFAM" id="SSF81296">
    <property type="entry name" value="E set domains"/>
    <property type="match status" value="1"/>
</dbReference>
<feature type="domain" description="Glycosyl hydrolase family 13 catalytic" evidence="4">
    <location>
        <begin position="394"/>
        <end position="734"/>
    </location>
</feature>
<dbReference type="Pfam" id="PF18962">
    <property type="entry name" value="Por_Secre_tail"/>
    <property type="match status" value="1"/>
</dbReference>
<evidence type="ECO:0000313" key="5">
    <source>
        <dbReference type="EMBL" id="NHM04875.1"/>
    </source>
</evidence>
<dbReference type="InterPro" id="IPR013783">
    <property type="entry name" value="Ig-like_fold"/>
</dbReference>
<gene>
    <name evidence="5" type="ORF">G4L40_09195</name>
</gene>
<dbReference type="Proteomes" id="UP000761423">
    <property type="component" value="Unassembled WGS sequence"/>
</dbReference>
<accession>A0ABX0ICD8</accession>
<dbReference type="InterPro" id="IPR017853">
    <property type="entry name" value="GH"/>
</dbReference>
<dbReference type="InterPro" id="IPR014756">
    <property type="entry name" value="Ig_E-set"/>
</dbReference>
<dbReference type="SUPFAM" id="SSF51445">
    <property type="entry name" value="(Trans)glycosidases"/>
    <property type="match status" value="1"/>
</dbReference>
<keyword evidence="2 3" id="KW-0732">Signal</keyword>
<evidence type="ECO:0000256" key="2">
    <source>
        <dbReference type="ARBA" id="ARBA00022729"/>
    </source>
</evidence>
<reference evidence="5 6" key="1">
    <citation type="submission" date="2020-02" db="EMBL/GenBank/DDBJ databases">
        <authorList>
            <person name="Chen W.-M."/>
        </authorList>
    </citation>
    <scope>NUCLEOTIDE SEQUENCE [LARGE SCALE GENOMIC DNA]</scope>
    <source>
        <strain evidence="5 6">TWA-26</strain>
    </source>
</reference>
<name>A0ABX0ICD8_9FLAO</name>
<dbReference type="EMBL" id="JAAJBV010000006">
    <property type="protein sequence ID" value="NHM04875.1"/>
    <property type="molecule type" value="Genomic_DNA"/>
</dbReference>
<feature type="chain" id="PRO_5046010500" evidence="3">
    <location>
        <begin position="20"/>
        <end position="965"/>
    </location>
</feature>
<dbReference type="Gene3D" id="3.20.20.80">
    <property type="entry name" value="Glycosidases"/>
    <property type="match status" value="1"/>
</dbReference>
<feature type="signal peptide" evidence="3">
    <location>
        <begin position="1"/>
        <end position="19"/>
    </location>
</feature>
<comment type="similarity">
    <text evidence="1">Belongs to the glycosyl hydrolase 13 family.</text>
</comment>
<evidence type="ECO:0000313" key="6">
    <source>
        <dbReference type="Proteomes" id="UP000761423"/>
    </source>
</evidence>
<evidence type="ECO:0000256" key="1">
    <source>
        <dbReference type="ARBA" id="ARBA00008061"/>
    </source>
</evidence>
<evidence type="ECO:0000259" key="4">
    <source>
        <dbReference type="SMART" id="SM00642"/>
    </source>
</evidence>
<dbReference type="PANTHER" id="PTHR43002">
    <property type="entry name" value="GLYCOGEN DEBRANCHING ENZYME"/>
    <property type="match status" value="1"/>
</dbReference>
<evidence type="ECO:0000256" key="3">
    <source>
        <dbReference type="SAM" id="SignalP"/>
    </source>
</evidence>
<proteinExistence type="inferred from homology"/>
<sequence>MKKTLLYILFFITSIVSQAQVTITPSSFNVTDQITITVSTAAQTCNLVGTSPTKVYMHAGIGDDSNAFGFGVVGNWGQDDSVGLMTNNGNGTWSITLTPSTYFGLNTTQQANATKLGMVFRNANGSQTLKLPPSCGDFIFNVGTFQVNLTSPSNNSATIMAAGGNLNITATNTGGNANYNLKANGTSINTATTASYSYNHTNITANTSYELEVTIGASTITRRFSVIVTPTTISEALPVGLKNGINYNTSDFSKATLVLDAPGKDFVYVAGSFNNWNPNSSYAMKKDPTTGKFWLELNGLTSGVNYSYQYWVVDQTPIANSPALVKTADPCSTTVLSSYDDPWIPSTTYPGLPAFPTASGQEREVTLLKTGQTPYNWISTSFTKPNKDKLVVYELLIRDFDADRNFQDVIDRIQYFKDLGINAIELMPVMEFEGNESWGYNTAFHMALDKFYGTPEKFKELVDLCHQNGIAVILDIAFNHAFGRNPLIRMWMNDPEGDGWGGPASDNPYFNTTARHSYSVGEDFNHSSTYTKNYVKQTINHWITEFKIDGFRWDLTKGFTQACSSGDDACTNAYQQDRVDVLKEYADYSWTLDNDFYVIFEHLGTDAEEQQWANYRLGEGKGIMMWGEMYTQYRELAMGYATQNISRMSHTSRGFTGKRLMGYPESHDKDRMMYEAVTYGNGAGAFPVNGNLTNALNRMGSIGATSILVPGPKMIWHFAELGNNQSIYTCDNGTVNDESATTPGDCKLSTKEQVQWTQNWLADARRTSILSDWSKMIKLKTSEPVFMGDHAISPDANNVKQRIYIYNNSFPTTQLRNVVVLANFSVANLTINPSFPTDVYTYPMTWYDLMDNNTPVVISSPTALITVNSGRFRVFGNQPSTLSSDDFDTISNEIFIYPNPTRNSFSVSKEVKQVEIYTLTGQLVKSFENVSAEYQLNIETLETGIYIIKVTDNNGLSQTKKLIKE</sequence>